<gene>
    <name evidence="3" type="ORF">METZ01_LOCUS102134</name>
</gene>
<dbReference type="Pfam" id="PF01804">
    <property type="entry name" value="Penicil_amidase"/>
    <property type="match status" value="1"/>
</dbReference>
<dbReference type="GO" id="GO:0017000">
    <property type="term" value="P:antibiotic biosynthetic process"/>
    <property type="evidence" value="ECO:0007669"/>
    <property type="project" value="InterPro"/>
</dbReference>
<dbReference type="GO" id="GO:0016811">
    <property type="term" value="F:hydrolase activity, acting on carbon-nitrogen (but not peptide) bonds, in linear amides"/>
    <property type="evidence" value="ECO:0007669"/>
    <property type="project" value="InterPro"/>
</dbReference>
<feature type="non-terminal residue" evidence="3">
    <location>
        <position position="1"/>
    </location>
</feature>
<protein>
    <recommendedName>
        <fullName evidence="2">Secretion system C-terminal sorting domain-containing protein</fullName>
    </recommendedName>
</protein>
<dbReference type="InterPro" id="IPR026444">
    <property type="entry name" value="Secre_tail"/>
</dbReference>
<dbReference type="PANTHER" id="PTHR34218">
    <property type="entry name" value="PEPTIDASE S45 PENICILLIN AMIDASE"/>
    <property type="match status" value="1"/>
</dbReference>
<sequence length="642" mass="72597">RLYQMDLNRRGSLGRLSEWFGDLTMDMDKDIRRLGYTKLEYDEMFTELETEVQEFISAYADGVNTYIDSMIANPSKYKPIDYAFIEFEHWEVHHSLAFAVYFCRLFGMFGGQELTRLTELQDNGWNWFNENLPVNDTTCTTTLVNEGRAMQQDWTYSGMIIPDHIAQEVADHRATIRDFAEENGLIFKLGSFAAAISSTSSANGNAMILGCPQMGGPNYNETSRTMEVELQSPEFHVGGLSIPGFPGVLIGHSDYLGWTNTSGVSDNVDVYIDSTQSPNYDDGYWHNGEWLDFEVITDTIYTITGYEIFTHYRTIHGPVFSVYMPNNQVYSYKMTFWKKEVESADYLLNASKATTLEEFEDAIQLAPMSFNYIAVDQNGNIGYWHGGLFQDRSDGVNPYLPHKGDGTEEWGGFIAFEDLPQGSNSALGYLSNYNNKPAVWWNNGDLGPWINGISLCDRNDLISNYIGSLNGVTLDDVKNIPYAINDHGTYQQALELTGADIIDFNINPPGQSAFTSLNGTQSPHMDDQWPLHEAWEFKDQLFGETVAQVAQDIMPVNFKFHAPYPNPFNPVTNIKFSLNRNAHVQIDVIDITGRVVDNLVNNEYSAGQHTIPWIPYSIPSGVYFVRLSSFGIKETKKLLLLK</sequence>
<dbReference type="InterPro" id="IPR029055">
    <property type="entry name" value="Ntn_hydrolases_N"/>
</dbReference>
<feature type="domain" description="Secretion system C-terminal sorting" evidence="2">
    <location>
        <begin position="564"/>
        <end position="639"/>
    </location>
</feature>
<dbReference type="Gene3D" id="3.60.20.10">
    <property type="entry name" value="Glutamine Phosphoribosylpyrophosphate, subunit 1, domain 1"/>
    <property type="match status" value="2"/>
</dbReference>
<comment type="similarity">
    <text evidence="1">Belongs to the peptidase S45 family.</text>
</comment>
<organism evidence="3">
    <name type="scientific">marine metagenome</name>
    <dbReference type="NCBI Taxonomy" id="408172"/>
    <lineage>
        <taxon>unclassified sequences</taxon>
        <taxon>metagenomes</taxon>
        <taxon>ecological metagenomes</taxon>
    </lineage>
</organism>
<dbReference type="Pfam" id="PF18962">
    <property type="entry name" value="Por_Secre_tail"/>
    <property type="match status" value="1"/>
</dbReference>
<name>A0A381W9Q3_9ZZZZ</name>
<dbReference type="InterPro" id="IPR023343">
    <property type="entry name" value="Penicillin_amidase_dom1"/>
</dbReference>
<dbReference type="SUPFAM" id="SSF56235">
    <property type="entry name" value="N-terminal nucleophile aminohydrolases (Ntn hydrolases)"/>
    <property type="match status" value="1"/>
</dbReference>
<dbReference type="Gene3D" id="1.10.439.10">
    <property type="entry name" value="Penicillin Amidohydrolase, domain 1"/>
    <property type="match status" value="1"/>
</dbReference>
<evidence type="ECO:0000259" key="2">
    <source>
        <dbReference type="Pfam" id="PF18962"/>
    </source>
</evidence>
<proteinExistence type="inferred from homology"/>
<evidence type="ECO:0000256" key="1">
    <source>
        <dbReference type="ARBA" id="ARBA00006586"/>
    </source>
</evidence>
<accession>A0A381W9Q3</accession>
<dbReference type="NCBIfam" id="TIGR04183">
    <property type="entry name" value="Por_Secre_tail"/>
    <property type="match status" value="1"/>
</dbReference>
<dbReference type="PANTHER" id="PTHR34218:SF3">
    <property type="entry name" value="ACYL-HOMOSERINE LACTONE ACYLASE PVDQ"/>
    <property type="match status" value="1"/>
</dbReference>
<dbReference type="EMBL" id="UINC01011137">
    <property type="protein sequence ID" value="SVA49280.1"/>
    <property type="molecule type" value="Genomic_DNA"/>
</dbReference>
<dbReference type="Gene3D" id="2.60.40.4070">
    <property type="match status" value="1"/>
</dbReference>
<dbReference type="InterPro" id="IPR002692">
    <property type="entry name" value="S45"/>
</dbReference>
<dbReference type="AlphaFoldDB" id="A0A381W9Q3"/>
<reference evidence="3" key="1">
    <citation type="submission" date="2018-05" db="EMBL/GenBank/DDBJ databases">
        <authorList>
            <person name="Lanie J.A."/>
            <person name="Ng W.-L."/>
            <person name="Kazmierczak K.M."/>
            <person name="Andrzejewski T.M."/>
            <person name="Davidsen T.M."/>
            <person name="Wayne K.J."/>
            <person name="Tettelin H."/>
            <person name="Glass J.I."/>
            <person name="Rusch D."/>
            <person name="Podicherti R."/>
            <person name="Tsui H.-C.T."/>
            <person name="Winkler M.E."/>
        </authorList>
    </citation>
    <scope>NUCLEOTIDE SEQUENCE</scope>
</reference>
<evidence type="ECO:0000313" key="3">
    <source>
        <dbReference type="EMBL" id="SVA49280.1"/>
    </source>
</evidence>